<protein>
    <recommendedName>
        <fullName evidence="1">Molybdopterin dinucleotide-binding domain-containing protein</fullName>
    </recommendedName>
</protein>
<dbReference type="Gene3D" id="2.40.40.20">
    <property type="match status" value="1"/>
</dbReference>
<dbReference type="GO" id="GO:0016491">
    <property type="term" value="F:oxidoreductase activity"/>
    <property type="evidence" value="ECO:0007669"/>
    <property type="project" value="InterPro"/>
</dbReference>
<name>A0A1C3NYL1_9ACTN</name>
<evidence type="ECO:0000259" key="1">
    <source>
        <dbReference type="Pfam" id="PF01568"/>
    </source>
</evidence>
<dbReference type="InterPro" id="IPR009010">
    <property type="entry name" value="Asp_de-COase-like_dom_sf"/>
</dbReference>
<dbReference type="GO" id="GO:0043546">
    <property type="term" value="F:molybdopterin cofactor binding"/>
    <property type="evidence" value="ECO:0007669"/>
    <property type="project" value="InterPro"/>
</dbReference>
<dbReference type="InterPro" id="IPR006657">
    <property type="entry name" value="MoPterin_dinucl-bd_dom"/>
</dbReference>
<accession>A0A1C3NYL1</accession>
<reference evidence="3" key="1">
    <citation type="submission" date="2016-02" db="EMBL/GenBank/DDBJ databases">
        <authorList>
            <person name="Wibberg D."/>
        </authorList>
    </citation>
    <scope>NUCLEOTIDE SEQUENCE [LARGE SCALE GENOMIC DNA]</scope>
</reference>
<keyword evidence="3" id="KW-1185">Reference proteome</keyword>
<sequence>MVAIAELSEAITPGVVSLPYGWGHGRPSARQRKAAEEPGVSINALTDEQEVDPPSGTAVFNGVAVELRSAPPLTCRLTPRACNPPSRNLPKP</sequence>
<dbReference type="EMBL" id="FLUV01001234">
    <property type="protein sequence ID" value="SBW22634.1"/>
    <property type="molecule type" value="Genomic_DNA"/>
</dbReference>
<dbReference type="Proteomes" id="UP000199013">
    <property type="component" value="Unassembled WGS sequence"/>
</dbReference>
<evidence type="ECO:0000313" key="3">
    <source>
        <dbReference type="Proteomes" id="UP000199013"/>
    </source>
</evidence>
<evidence type="ECO:0000313" key="2">
    <source>
        <dbReference type="EMBL" id="SBW22634.1"/>
    </source>
</evidence>
<gene>
    <name evidence="2" type="ORF">FDG2_2915</name>
</gene>
<organism evidence="2 3">
    <name type="scientific">Candidatus Protofrankia californiensis</name>
    <dbReference type="NCBI Taxonomy" id="1839754"/>
    <lineage>
        <taxon>Bacteria</taxon>
        <taxon>Bacillati</taxon>
        <taxon>Actinomycetota</taxon>
        <taxon>Actinomycetes</taxon>
        <taxon>Frankiales</taxon>
        <taxon>Frankiaceae</taxon>
        <taxon>Protofrankia</taxon>
    </lineage>
</organism>
<dbReference type="SUPFAM" id="SSF50692">
    <property type="entry name" value="ADC-like"/>
    <property type="match status" value="1"/>
</dbReference>
<dbReference type="AlphaFoldDB" id="A0A1C3NYL1"/>
<proteinExistence type="predicted"/>
<feature type="domain" description="Molybdopterin dinucleotide-binding" evidence="1">
    <location>
        <begin position="2"/>
        <end position="63"/>
    </location>
</feature>
<dbReference type="Pfam" id="PF01568">
    <property type="entry name" value="Molydop_binding"/>
    <property type="match status" value="1"/>
</dbReference>